<keyword evidence="5 8" id="KW-0472">Membrane</keyword>
<reference evidence="9" key="1">
    <citation type="journal article" date="2024" name="Gigascience">
        <title>Chromosome-level genome of the poultry shaft louse Menopon gallinae provides insight into the host-switching and adaptive evolution of parasitic lice.</title>
        <authorList>
            <person name="Xu Y."/>
            <person name="Ma L."/>
            <person name="Liu S."/>
            <person name="Liang Y."/>
            <person name="Liu Q."/>
            <person name="He Z."/>
            <person name="Tian L."/>
            <person name="Duan Y."/>
            <person name="Cai W."/>
            <person name="Li H."/>
            <person name="Song F."/>
        </authorList>
    </citation>
    <scope>NUCLEOTIDE SEQUENCE</scope>
    <source>
        <strain evidence="9">Cailab_2023a</strain>
    </source>
</reference>
<comment type="caution">
    <text evidence="9">The sequence shown here is derived from an EMBL/GenBank/DDBJ whole genome shotgun (WGS) entry which is preliminary data.</text>
</comment>
<keyword evidence="6 8" id="KW-0675">Receptor</keyword>
<dbReference type="Pfam" id="PF08395">
    <property type="entry name" value="7tm_7"/>
    <property type="match status" value="1"/>
</dbReference>
<evidence type="ECO:0000256" key="3">
    <source>
        <dbReference type="ARBA" id="ARBA00022692"/>
    </source>
</evidence>
<feature type="transmembrane region" description="Helical" evidence="8">
    <location>
        <begin position="317"/>
        <end position="338"/>
    </location>
</feature>
<dbReference type="GO" id="GO:0007635">
    <property type="term" value="P:chemosensory behavior"/>
    <property type="evidence" value="ECO:0007669"/>
    <property type="project" value="TreeGrafter"/>
</dbReference>
<dbReference type="PANTHER" id="PTHR21143">
    <property type="entry name" value="INVERTEBRATE GUSTATORY RECEPTOR"/>
    <property type="match status" value="1"/>
</dbReference>
<protein>
    <recommendedName>
        <fullName evidence="8">Gustatory receptor</fullName>
    </recommendedName>
</protein>
<evidence type="ECO:0000256" key="4">
    <source>
        <dbReference type="ARBA" id="ARBA00022989"/>
    </source>
</evidence>
<evidence type="ECO:0000256" key="2">
    <source>
        <dbReference type="ARBA" id="ARBA00022475"/>
    </source>
</evidence>
<evidence type="ECO:0000256" key="5">
    <source>
        <dbReference type="ARBA" id="ARBA00023136"/>
    </source>
</evidence>
<evidence type="ECO:0000256" key="1">
    <source>
        <dbReference type="ARBA" id="ARBA00004651"/>
    </source>
</evidence>
<feature type="transmembrane region" description="Helical" evidence="8">
    <location>
        <begin position="394"/>
        <end position="414"/>
    </location>
</feature>
<keyword evidence="2 8" id="KW-1003">Cell membrane</keyword>
<keyword evidence="7 8" id="KW-0807">Transducer</keyword>
<dbReference type="GO" id="GO:0030424">
    <property type="term" value="C:axon"/>
    <property type="evidence" value="ECO:0007669"/>
    <property type="project" value="TreeGrafter"/>
</dbReference>
<dbReference type="GO" id="GO:0008049">
    <property type="term" value="P:male courtship behavior"/>
    <property type="evidence" value="ECO:0007669"/>
    <property type="project" value="TreeGrafter"/>
</dbReference>
<feature type="transmembrane region" description="Helical" evidence="8">
    <location>
        <begin position="151"/>
        <end position="170"/>
    </location>
</feature>
<evidence type="ECO:0000256" key="8">
    <source>
        <dbReference type="RuleBase" id="RU363108"/>
    </source>
</evidence>
<feature type="transmembrane region" description="Helical" evidence="8">
    <location>
        <begin position="190"/>
        <end position="212"/>
    </location>
</feature>
<keyword evidence="3 8" id="KW-0812">Transmembrane</keyword>
<keyword evidence="4 8" id="KW-1133">Transmembrane helix</keyword>
<dbReference type="AlphaFoldDB" id="A0AAW2HTE8"/>
<dbReference type="GO" id="GO:0030425">
    <property type="term" value="C:dendrite"/>
    <property type="evidence" value="ECO:0007669"/>
    <property type="project" value="TreeGrafter"/>
</dbReference>
<dbReference type="GO" id="GO:0050909">
    <property type="term" value="P:sensory perception of taste"/>
    <property type="evidence" value="ECO:0007669"/>
    <property type="project" value="InterPro"/>
</dbReference>
<sequence>MTINVRFPGVSCRSTMRKTAEKEEKSSTVYTVLRRVNLLAKIFLVSPYTIKDDCSVVLNRTLSWVQFASLMLTVLLEIRFQTESSDLVYHGNPYKLLASMRALASVLLSMLTSIEMKFNHRKIERIFDEIGDLNRTIQFNRSQLREYAKTVTWFATLFLTAMSISLLSVARRKDAPMWNKLLLTFHVMRLVSLPIVMQIQFVALAALIARYIEWTKETLRSRLPQAKKQYPISNELFILTKSTGEITPKWTARRVQEIRCCYGRINDLKVLINEAFSFRLWLLTINTFIELVFYIFLSVMVLQFWNSYGSGVYSPPLILHSAWTLLIACLFFQMVSLCETISSSGKEIGVLVHQLFTDAHSPTIREELSAFSMELLHRNTSITAYKFFNIDYPLVSSVLASSLTYIIILLQFQFPDYDDGLRPIQDLLSRS</sequence>
<evidence type="ECO:0000256" key="7">
    <source>
        <dbReference type="ARBA" id="ARBA00023224"/>
    </source>
</evidence>
<comment type="subcellular location">
    <subcellularLocation>
        <location evidence="1 8">Cell membrane</location>
        <topology evidence="1 8">Multi-pass membrane protein</topology>
    </subcellularLocation>
</comment>
<dbReference type="PANTHER" id="PTHR21143:SF104">
    <property type="entry name" value="GUSTATORY RECEPTOR 8A-RELATED"/>
    <property type="match status" value="1"/>
</dbReference>
<comment type="caution">
    <text evidence="8">Lacks conserved residue(s) required for the propagation of feature annotation.</text>
</comment>
<evidence type="ECO:0000313" key="9">
    <source>
        <dbReference type="EMBL" id="KAL0273150.1"/>
    </source>
</evidence>
<organism evidence="9">
    <name type="scientific">Menopon gallinae</name>
    <name type="common">poultry shaft louse</name>
    <dbReference type="NCBI Taxonomy" id="328185"/>
    <lineage>
        <taxon>Eukaryota</taxon>
        <taxon>Metazoa</taxon>
        <taxon>Ecdysozoa</taxon>
        <taxon>Arthropoda</taxon>
        <taxon>Hexapoda</taxon>
        <taxon>Insecta</taxon>
        <taxon>Pterygota</taxon>
        <taxon>Neoptera</taxon>
        <taxon>Paraneoptera</taxon>
        <taxon>Psocodea</taxon>
        <taxon>Troctomorpha</taxon>
        <taxon>Phthiraptera</taxon>
        <taxon>Amblycera</taxon>
        <taxon>Menoponidae</taxon>
        <taxon>Menopon</taxon>
    </lineage>
</organism>
<comment type="function">
    <text evidence="8">Gustatory receptor which mediates acceptance or avoidance behavior, depending on its substrates.</text>
</comment>
<dbReference type="EMBL" id="JARGDH010000003">
    <property type="protein sequence ID" value="KAL0273150.1"/>
    <property type="molecule type" value="Genomic_DNA"/>
</dbReference>
<evidence type="ECO:0000256" key="6">
    <source>
        <dbReference type="ARBA" id="ARBA00023170"/>
    </source>
</evidence>
<dbReference type="GO" id="GO:0005886">
    <property type="term" value="C:plasma membrane"/>
    <property type="evidence" value="ECO:0007669"/>
    <property type="project" value="UniProtKB-SubCell"/>
</dbReference>
<dbReference type="InterPro" id="IPR013604">
    <property type="entry name" value="7TM_chemorcpt"/>
</dbReference>
<dbReference type="GO" id="GO:0007165">
    <property type="term" value="P:signal transduction"/>
    <property type="evidence" value="ECO:0007669"/>
    <property type="project" value="UniProtKB-KW"/>
</dbReference>
<proteinExistence type="inferred from homology"/>
<name>A0AAW2HTE8_9NEOP</name>
<dbReference type="GO" id="GO:0043025">
    <property type="term" value="C:neuronal cell body"/>
    <property type="evidence" value="ECO:0007669"/>
    <property type="project" value="TreeGrafter"/>
</dbReference>
<gene>
    <name evidence="9" type="ORF">PYX00_005894</name>
</gene>
<feature type="transmembrane region" description="Helical" evidence="8">
    <location>
        <begin position="280"/>
        <end position="305"/>
    </location>
</feature>
<comment type="similarity">
    <text evidence="8">Belongs to the insect chemoreceptor superfamily. Gustatory receptor (GR) family.</text>
</comment>
<accession>A0AAW2HTE8</accession>